<evidence type="ECO:0000259" key="3">
    <source>
        <dbReference type="Pfam" id="PF20042"/>
    </source>
</evidence>
<dbReference type="Proteomes" id="UP001208935">
    <property type="component" value="Unassembled WGS sequence"/>
</dbReference>
<comment type="caution">
    <text evidence="4">The sequence shown here is derived from an EMBL/GenBank/DDBJ whole genome shotgun (WGS) entry which is preliminary data.</text>
</comment>
<dbReference type="InterPro" id="IPR045618">
    <property type="entry name" value="DUF6444"/>
</dbReference>
<feature type="compositionally biased region" description="Polar residues" evidence="1">
    <location>
        <begin position="49"/>
        <end position="62"/>
    </location>
</feature>
<feature type="region of interest" description="Disordered" evidence="1">
    <location>
        <begin position="49"/>
        <end position="87"/>
    </location>
</feature>
<accession>A0ABT3KUP0</accession>
<dbReference type="EMBL" id="QZCW01000002">
    <property type="protein sequence ID" value="MCW5321941.1"/>
    <property type="molecule type" value="Genomic_DNA"/>
</dbReference>
<evidence type="ECO:0000313" key="4">
    <source>
        <dbReference type="EMBL" id="MCW5321941.1"/>
    </source>
</evidence>
<proteinExistence type="predicted"/>
<evidence type="ECO:0000259" key="2">
    <source>
        <dbReference type="Pfam" id="PF03050"/>
    </source>
</evidence>
<gene>
    <name evidence="4" type="ORF">D5039_12495</name>
</gene>
<dbReference type="Pfam" id="PF03050">
    <property type="entry name" value="DDE_Tnp_IS66"/>
    <property type="match status" value="1"/>
</dbReference>
<protein>
    <submittedName>
        <fullName evidence="4">IS66 family transposase</fullName>
    </submittedName>
</protein>
<feature type="domain" description="Transposase IS66 central" evidence="2">
    <location>
        <begin position="165"/>
        <end position="445"/>
    </location>
</feature>
<dbReference type="InterPro" id="IPR052344">
    <property type="entry name" value="Transposase-related"/>
</dbReference>
<evidence type="ECO:0000256" key="1">
    <source>
        <dbReference type="SAM" id="MobiDB-lite"/>
    </source>
</evidence>
<name>A0ABT3KUP0_9BURK</name>
<dbReference type="PANTHER" id="PTHR33678">
    <property type="entry name" value="BLL1576 PROTEIN"/>
    <property type="match status" value="1"/>
</dbReference>
<feature type="domain" description="DUF6444" evidence="3">
    <location>
        <begin position="4"/>
        <end position="89"/>
    </location>
</feature>
<evidence type="ECO:0000313" key="5">
    <source>
        <dbReference type="Proteomes" id="UP001208935"/>
    </source>
</evidence>
<reference evidence="5" key="1">
    <citation type="submission" date="2023-07" db="EMBL/GenBank/DDBJ databases">
        <title>Verminephrobacter genomes.</title>
        <authorList>
            <person name="Lund M.B."/>
        </authorList>
    </citation>
    <scope>NUCLEOTIDE SEQUENCE [LARGE SCALE GENOMIC DNA]</scope>
    <source>
        <strain evidence="5">AtM5-05</strain>
    </source>
</reference>
<keyword evidence="5" id="KW-1185">Reference proteome</keyword>
<organism evidence="4 5">
    <name type="scientific">Verminephrobacter aporrectodeae subsp. tuberculatae</name>
    <dbReference type="NCBI Taxonomy" id="1110392"/>
    <lineage>
        <taxon>Bacteria</taxon>
        <taxon>Pseudomonadati</taxon>
        <taxon>Pseudomonadota</taxon>
        <taxon>Betaproteobacteria</taxon>
        <taxon>Burkholderiales</taxon>
        <taxon>Comamonadaceae</taxon>
        <taxon>Verminephrobacter</taxon>
    </lineage>
</organism>
<sequence length="482" mass="53882">MQQLPDLSSLSHAQRGELILEQWAMQQMLIAQVDALRVEVNELQARLNLNSRNSSKPPSSDGLNKPQPKSLRKAGQRPVGGQKGHKGHTLCQVAEPNEVVIHAPPERCDVCHGPLGQTSVVEARQVYDLPDLRYQVTEHRVLQSMCTCGKTHRGVFPPDVTAAVQYGPRAKAAAVHLNQYQMLPLKRTGEVMGDLFDMPMSEATILSANAEAAQVLAPTVTAIAQELVNRPIVHADETGLRVNKLLHWLHTLVTEKLTWLGRHEKRGMAAFIEHGILPLFKGTLVHDGWGSYRMLGSRHSLCNAHHVRELTYVHEQLKQDWAGRSIEVLLSANSLIHQLRAQGQIDYTAPEHLQRVRDLRSQFEATLAEGDLLNPRVQANGRRSRIKQSKAANLIGRLRDYSDDVWRFMTEPNVPFTNNLAEQAVRMPKVKQKISGCFRTSDGADIYCIIRSYLATLNKQGAKLFDALIQAFQGTPVQPRFG</sequence>
<dbReference type="RefSeq" id="WP_265282400.1">
    <property type="nucleotide sequence ID" value="NZ_QZCW01000002.1"/>
</dbReference>
<dbReference type="PANTHER" id="PTHR33678:SF1">
    <property type="entry name" value="BLL1576 PROTEIN"/>
    <property type="match status" value="1"/>
</dbReference>
<dbReference type="Pfam" id="PF20042">
    <property type="entry name" value="DUF6444"/>
    <property type="match status" value="1"/>
</dbReference>
<dbReference type="InterPro" id="IPR004291">
    <property type="entry name" value="Transposase_IS66_central"/>
</dbReference>
<dbReference type="NCBIfam" id="NF033517">
    <property type="entry name" value="transpos_IS66"/>
    <property type="match status" value="1"/>
</dbReference>